<dbReference type="Gene3D" id="2.60.120.620">
    <property type="entry name" value="q2cbj1_9rhob like domain"/>
    <property type="match status" value="1"/>
</dbReference>
<evidence type="ECO:0000256" key="1">
    <source>
        <dbReference type="SAM" id="MobiDB-lite"/>
    </source>
</evidence>
<sequence length="308" mass="35675">MTEAKRYLSGEQMVFFKENGYLHIKGLFTPEEVANFREGCIRDALGDSVCRREFHKIMLQPKVVDIIRDLLGDPVVYPGLSLTRTNDFPRPRGKYGVRFFHNDTMGDDGDYTHEYPILNTGIYLQDHVSGSNCLKIIPRSHTRPCYTSKTLVEAIKNIIKALLAGDGKRVWGTLNLYRSINIPSLPGDLIVWYVRTHHTGYGMRPRIAPYWSLPPVIENILPLWFFLPSPPRREVMLSIYTKPSPYLEKYIELQINKERRREYYLHNACLENPEVLELARSQNVVIRNDGYHRAQDPTPMKSTKSDYA</sequence>
<evidence type="ECO:0008006" key="4">
    <source>
        <dbReference type="Google" id="ProtNLM"/>
    </source>
</evidence>
<proteinExistence type="predicted"/>
<accession>A0A1F6EF58</accession>
<dbReference type="Proteomes" id="UP000178392">
    <property type="component" value="Unassembled WGS sequence"/>
</dbReference>
<dbReference type="EMBL" id="MFLS01000008">
    <property type="protein sequence ID" value="OGG72280.1"/>
    <property type="molecule type" value="Genomic_DNA"/>
</dbReference>
<gene>
    <name evidence="2" type="ORF">A3E65_02615</name>
</gene>
<evidence type="ECO:0000313" key="2">
    <source>
        <dbReference type="EMBL" id="OGG72280.1"/>
    </source>
</evidence>
<evidence type="ECO:0000313" key="3">
    <source>
        <dbReference type="Proteomes" id="UP000178392"/>
    </source>
</evidence>
<organism evidence="2 3">
    <name type="scientific">Candidatus Kaiserbacteria bacterium RIFCSPHIGHO2_12_FULL_56_13</name>
    <dbReference type="NCBI Taxonomy" id="1798505"/>
    <lineage>
        <taxon>Bacteria</taxon>
        <taxon>Candidatus Kaiseribacteriota</taxon>
    </lineage>
</organism>
<feature type="region of interest" description="Disordered" evidence="1">
    <location>
        <begin position="289"/>
        <end position="308"/>
    </location>
</feature>
<dbReference type="AlphaFoldDB" id="A0A1F6EF58"/>
<dbReference type="SUPFAM" id="SSF51197">
    <property type="entry name" value="Clavaminate synthase-like"/>
    <property type="match status" value="1"/>
</dbReference>
<name>A0A1F6EF58_9BACT</name>
<protein>
    <recommendedName>
        <fullName evidence="4">Phytanoyl-CoA dioxygenase</fullName>
    </recommendedName>
</protein>
<reference evidence="2 3" key="1">
    <citation type="journal article" date="2016" name="Nat. Commun.">
        <title>Thousands of microbial genomes shed light on interconnected biogeochemical processes in an aquifer system.</title>
        <authorList>
            <person name="Anantharaman K."/>
            <person name="Brown C.T."/>
            <person name="Hug L.A."/>
            <person name="Sharon I."/>
            <person name="Castelle C.J."/>
            <person name="Probst A.J."/>
            <person name="Thomas B.C."/>
            <person name="Singh A."/>
            <person name="Wilkins M.J."/>
            <person name="Karaoz U."/>
            <person name="Brodie E.L."/>
            <person name="Williams K.H."/>
            <person name="Hubbard S.S."/>
            <person name="Banfield J.F."/>
        </authorList>
    </citation>
    <scope>NUCLEOTIDE SEQUENCE [LARGE SCALE GENOMIC DNA]</scope>
</reference>
<comment type="caution">
    <text evidence="2">The sequence shown here is derived from an EMBL/GenBank/DDBJ whole genome shotgun (WGS) entry which is preliminary data.</text>
</comment>